<keyword evidence="4" id="KW-1185">Reference proteome</keyword>
<gene>
    <name evidence="3" type="ORF">SAMN04489716_3892</name>
</gene>
<dbReference type="STRING" id="113562.SAMN04489716_3892"/>
<evidence type="ECO:0000256" key="1">
    <source>
        <dbReference type="SAM" id="MobiDB-lite"/>
    </source>
</evidence>
<sequence>MRSPQQPPGRRAYVGTRQELGPEPVAPAGDPAPSPPADPSRPDGDWLRPDGAGNPVVVVAGRFAEPNAAAGYLGHLLDVSAVRPSVRRGDAAWWVLGDMPLTTARELVELSGGDPYVVDGDRLRLDHGWGPPPAGPPRPEDPHLPELAETPIADLVMAAGLRRRPAAPHPSVVVLTRAARASALLHRAADLRLSAAFRVVRLRPLFAGGPDDGTAGGSLVQIRIRGGGTDHGQVPSHLLSALDGDGQTLVLREIGEELLIQYDRQAPLSDRQISAVVTGGTLVIADRPFGCWSLEPLGEFTDAASLMTLGPAHRLEPGDPAVTDTGPAGALPKPIPVTVVRAPRRNAPVDALLLRDRDLDAVRLILEGHPLADVAFIVPGRDHHLLIAGGGVVDRIPLGRYLASAAPQPVYLPHGWRTDPVLPPSVYAELAARVPGHALVLEADRTLVFDLQLRRPVWELWAGALPALDLQLPDEAGAVLAEVDKAADPWGQNGPRPLVPAQPAPADGGRLRNILNRLRNIGDPAARRPVTWQQRALDAEIAGELRQAARLHEDNGSPLKAARLYERAAFGEADEPSR</sequence>
<feature type="domain" description="FtsH ternary system" evidence="2">
    <location>
        <begin position="58"/>
        <end position="480"/>
    </location>
</feature>
<feature type="region of interest" description="Disordered" evidence="1">
    <location>
        <begin position="1"/>
        <end position="53"/>
    </location>
</feature>
<feature type="compositionally biased region" description="Pro residues" evidence="1">
    <location>
        <begin position="30"/>
        <end position="39"/>
    </location>
</feature>
<reference evidence="3 4" key="1">
    <citation type="submission" date="2016-10" db="EMBL/GenBank/DDBJ databases">
        <authorList>
            <person name="de Groot N.N."/>
        </authorList>
    </citation>
    <scope>NUCLEOTIDE SEQUENCE [LARGE SCALE GENOMIC DNA]</scope>
    <source>
        <strain evidence="3 4">DSM 43941</strain>
    </source>
</reference>
<dbReference type="InterPro" id="IPR045486">
    <property type="entry name" value="fvmX7"/>
</dbReference>
<protein>
    <recommendedName>
        <fullName evidence="2">FtsH ternary system domain-containing protein</fullName>
    </recommendedName>
</protein>
<dbReference type="EMBL" id="LT629758">
    <property type="protein sequence ID" value="SDT45864.1"/>
    <property type="molecule type" value="Genomic_DNA"/>
</dbReference>
<dbReference type="Proteomes" id="UP000198688">
    <property type="component" value="Chromosome I"/>
</dbReference>
<organism evidence="3 4">
    <name type="scientific">Actinoplanes derwentensis</name>
    <dbReference type="NCBI Taxonomy" id="113562"/>
    <lineage>
        <taxon>Bacteria</taxon>
        <taxon>Bacillati</taxon>
        <taxon>Actinomycetota</taxon>
        <taxon>Actinomycetes</taxon>
        <taxon>Micromonosporales</taxon>
        <taxon>Micromonosporaceae</taxon>
        <taxon>Actinoplanes</taxon>
    </lineage>
</organism>
<dbReference type="RefSeq" id="WP_092545938.1">
    <property type="nucleotide sequence ID" value="NZ_BOMJ01000115.1"/>
</dbReference>
<dbReference type="Pfam" id="PF20005">
    <property type="entry name" value="fvmX7"/>
    <property type="match status" value="1"/>
</dbReference>
<dbReference type="OrthoDB" id="581017at2"/>
<evidence type="ECO:0000259" key="2">
    <source>
        <dbReference type="Pfam" id="PF20005"/>
    </source>
</evidence>
<name>A0A1H2AJ12_9ACTN</name>
<proteinExistence type="predicted"/>
<accession>A0A1H2AJ12</accession>
<evidence type="ECO:0000313" key="3">
    <source>
        <dbReference type="EMBL" id="SDT45864.1"/>
    </source>
</evidence>
<evidence type="ECO:0000313" key="4">
    <source>
        <dbReference type="Proteomes" id="UP000198688"/>
    </source>
</evidence>
<dbReference type="AlphaFoldDB" id="A0A1H2AJ12"/>